<dbReference type="Proteomes" id="UP000001357">
    <property type="component" value="Unassembled WGS sequence"/>
</dbReference>
<evidence type="ECO:0000313" key="3">
    <source>
        <dbReference type="Proteomes" id="UP000001357"/>
    </source>
</evidence>
<keyword evidence="3" id="KW-1185">Reference proteome</keyword>
<reference evidence="2 3" key="1">
    <citation type="journal article" date="2008" name="Nature">
        <title>The genome of the choanoflagellate Monosiga brevicollis and the origin of metazoans.</title>
        <authorList>
            <consortium name="JGI Sequencing"/>
            <person name="King N."/>
            <person name="Westbrook M.J."/>
            <person name="Young S.L."/>
            <person name="Kuo A."/>
            <person name="Abedin M."/>
            <person name="Chapman J."/>
            <person name="Fairclough S."/>
            <person name="Hellsten U."/>
            <person name="Isogai Y."/>
            <person name="Letunic I."/>
            <person name="Marr M."/>
            <person name="Pincus D."/>
            <person name="Putnam N."/>
            <person name="Rokas A."/>
            <person name="Wright K.J."/>
            <person name="Zuzow R."/>
            <person name="Dirks W."/>
            <person name="Good M."/>
            <person name="Goodstein D."/>
            <person name="Lemons D."/>
            <person name="Li W."/>
            <person name="Lyons J.B."/>
            <person name="Morris A."/>
            <person name="Nichols S."/>
            <person name="Richter D.J."/>
            <person name="Salamov A."/>
            <person name="Bork P."/>
            <person name="Lim W.A."/>
            <person name="Manning G."/>
            <person name="Miller W.T."/>
            <person name="McGinnis W."/>
            <person name="Shapiro H."/>
            <person name="Tjian R."/>
            <person name="Grigoriev I.V."/>
            <person name="Rokhsar D."/>
        </authorList>
    </citation>
    <scope>NUCLEOTIDE SEQUENCE [LARGE SCALE GENOMIC DNA]</scope>
    <source>
        <strain evidence="3">MX1 / ATCC 50154</strain>
    </source>
</reference>
<keyword evidence="1" id="KW-0812">Transmembrane</keyword>
<feature type="transmembrane region" description="Helical" evidence="1">
    <location>
        <begin position="66"/>
        <end position="88"/>
    </location>
</feature>
<protein>
    <submittedName>
        <fullName evidence="2">Uncharacterized protein</fullName>
    </submittedName>
</protein>
<dbReference type="InParanoid" id="A9V726"/>
<gene>
    <name evidence="2" type="ORF">MONBRDRAFT_33718</name>
</gene>
<dbReference type="KEGG" id="mbr:MONBRDRAFT_33718"/>
<dbReference type="GeneID" id="5893730"/>
<feature type="transmembrane region" description="Helical" evidence="1">
    <location>
        <begin position="33"/>
        <end position="57"/>
    </location>
</feature>
<dbReference type="RefSeq" id="XP_001748483.1">
    <property type="nucleotide sequence ID" value="XM_001748431.1"/>
</dbReference>
<evidence type="ECO:0000313" key="2">
    <source>
        <dbReference type="EMBL" id="EDQ86647.1"/>
    </source>
</evidence>
<keyword evidence="1" id="KW-1133">Transmembrane helix</keyword>
<name>A9V726_MONBE</name>
<accession>A9V726</accession>
<organism evidence="2 3">
    <name type="scientific">Monosiga brevicollis</name>
    <name type="common">Choanoflagellate</name>
    <dbReference type="NCBI Taxonomy" id="81824"/>
    <lineage>
        <taxon>Eukaryota</taxon>
        <taxon>Choanoflagellata</taxon>
        <taxon>Craspedida</taxon>
        <taxon>Salpingoecidae</taxon>
        <taxon>Monosiga</taxon>
    </lineage>
</organism>
<evidence type="ECO:0000256" key="1">
    <source>
        <dbReference type="SAM" id="Phobius"/>
    </source>
</evidence>
<dbReference type="EMBL" id="CH991564">
    <property type="protein sequence ID" value="EDQ86647.1"/>
    <property type="molecule type" value="Genomic_DNA"/>
</dbReference>
<dbReference type="AlphaFoldDB" id="A9V726"/>
<proteinExistence type="predicted"/>
<keyword evidence="1" id="KW-0472">Membrane</keyword>
<sequence>MQKVEKLLGGASFLLAIAATALLVVEGLKNGHAAHIVLAVCCILAATLFFFIARLYLKDYLQDRKVVYLACALVIVLSCCGLLYATAWGDSSCPDIFAKASCEKGLLDKNGNCLDINITTSAGTCVQLSGHTNQYTASAVFSPKPTCTESVMAIQKCGSMPNITCTPCNNTNVSTPVKFSEVYAQQAAATDAKDAQATKN</sequence>